<reference evidence="2" key="1">
    <citation type="submission" date="2017-02" db="EMBL/GenBank/DDBJ databases">
        <authorList>
            <person name="Rodrigo-Torres L."/>
            <person name="Arahal R.D."/>
            <person name="Lucena T."/>
        </authorList>
    </citation>
    <scope>NUCLEOTIDE SEQUENCE [LARGE SCALE GENOMIC DNA]</scope>
    <source>
        <strain evidence="2">CECT 7878</strain>
    </source>
</reference>
<sequence length="43" mass="4703">MHQDAKLKSKDCDPDALVTVLFANRVASLLSARCAGSSFEFIF</sequence>
<dbReference type="Proteomes" id="UP000188276">
    <property type="component" value="Unassembled WGS sequence"/>
</dbReference>
<evidence type="ECO:0000313" key="2">
    <source>
        <dbReference type="Proteomes" id="UP000188276"/>
    </source>
</evidence>
<accession>A0A1R4LT17</accession>
<keyword evidence="2" id="KW-1185">Reference proteome</keyword>
<name>A0A1R4LT17_VIBR1</name>
<organism evidence="1 2">
    <name type="scientific">Vibrio ruber (strain DSM 16370 / JCM 11486 / BCRC 17186 / CECT 7878 / LMG 23124 / VR1)</name>
    <dbReference type="NCBI Taxonomy" id="1123498"/>
    <lineage>
        <taxon>Bacteria</taxon>
        <taxon>Pseudomonadati</taxon>
        <taxon>Pseudomonadota</taxon>
        <taxon>Gammaproteobacteria</taxon>
        <taxon>Vibrionales</taxon>
        <taxon>Vibrionaceae</taxon>
        <taxon>Vibrio</taxon>
    </lineage>
</organism>
<evidence type="ECO:0000313" key="1">
    <source>
        <dbReference type="EMBL" id="SJN59736.1"/>
    </source>
</evidence>
<dbReference type="AlphaFoldDB" id="A0A1R4LT17"/>
<gene>
    <name evidence="1" type="ORF">VR7878_03631</name>
</gene>
<proteinExistence type="predicted"/>
<dbReference type="STRING" id="1123498.VR7878_03631"/>
<dbReference type="EMBL" id="FULE01000054">
    <property type="protein sequence ID" value="SJN59736.1"/>
    <property type="molecule type" value="Genomic_DNA"/>
</dbReference>
<protein>
    <submittedName>
        <fullName evidence="1">Uncharacterized protein</fullName>
    </submittedName>
</protein>